<evidence type="ECO:0000313" key="1">
    <source>
        <dbReference type="EMBL" id="CAD8943116.1"/>
    </source>
</evidence>
<gene>
    <name evidence="1" type="ORF">CTEN0397_LOCUS14183</name>
</gene>
<proteinExistence type="predicted"/>
<reference evidence="1" key="1">
    <citation type="submission" date="2021-01" db="EMBL/GenBank/DDBJ databases">
        <authorList>
            <person name="Corre E."/>
            <person name="Pelletier E."/>
            <person name="Niang G."/>
            <person name="Scheremetjew M."/>
            <person name="Finn R."/>
            <person name="Kale V."/>
            <person name="Holt S."/>
            <person name="Cochrane G."/>
            <person name="Meng A."/>
            <person name="Brown T."/>
            <person name="Cohen L."/>
        </authorList>
    </citation>
    <scope>NUCLEOTIDE SEQUENCE</scope>
    <source>
        <strain evidence="1">ECT3854</strain>
    </source>
</reference>
<sequence length="181" mass="20935">MPPLQQDDYTDNNDDSAHSTFLKTTEVSSSLLLGEERKTKISFGTVGVRTFNRIVGDHPDCKVGPPLTLDWQYMEHEPIDLDQYETSHAEQRRKNLRLTSITRKNLLRNIFEVPEKEILAAEKEVQKILKQRSQTKRQGKTSEKAELFTQSARRKLQRVFSKERIWKGVLDSSSQMFPVTA</sequence>
<accession>A0A7S1DBE6</accession>
<protein>
    <submittedName>
        <fullName evidence="1">Uncharacterized protein</fullName>
    </submittedName>
</protein>
<name>A0A7S1DBE6_CYCTE</name>
<dbReference type="AlphaFoldDB" id="A0A7S1DBE6"/>
<dbReference type="EMBL" id="HBFW01022033">
    <property type="protein sequence ID" value="CAD8943116.1"/>
    <property type="molecule type" value="Transcribed_RNA"/>
</dbReference>
<organism evidence="1">
    <name type="scientific">Cyclophora tenuis</name>
    <name type="common">Marine diatom</name>
    <dbReference type="NCBI Taxonomy" id="216820"/>
    <lineage>
        <taxon>Eukaryota</taxon>
        <taxon>Sar</taxon>
        <taxon>Stramenopiles</taxon>
        <taxon>Ochrophyta</taxon>
        <taxon>Bacillariophyta</taxon>
        <taxon>Fragilariophyceae</taxon>
        <taxon>Fragilariophycidae</taxon>
        <taxon>Cyclophorales</taxon>
        <taxon>Cyclophoraceae</taxon>
        <taxon>Cyclophora</taxon>
    </lineage>
</organism>